<evidence type="ECO:0000259" key="2">
    <source>
        <dbReference type="PROSITE" id="PS50181"/>
    </source>
</evidence>
<evidence type="ECO:0000256" key="1">
    <source>
        <dbReference type="SAM" id="MobiDB-lite"/>
    </source>
</evidence>
<protein>
    <recommendedName>
        <fullName evidence="2">F-box domain-containing protein</fullName>
    </recommendedName>
</protein>
<dbReference type="InterPro" id="IPR001810">
    <property type="entry name" value="F-box_dom"/>
</dbReference>
<dbReference type="PANTHER" id="PTHR31672:SF13">
    <property type="entry name" value="F-BOX PROTEIN CPR30-LIKE"/>
    <property type="match status" value="1"/>
</dbReference>
<reference evidence="3" key="1">
    <citation type="submission" date="2022-12" db="EMBL/GenBank/DDBJ databases">
        <title>Draft genome assemblies for two species of Escallonia (Escalloniales).</title>
        <authorList>
            <person name="Chanderbali A."/>
            <person name="Dervinis C."/>
            <person name="Anghel I."/>
            <person name="Soltis D."/>
            <person name="Soltis P."/>
            <person name="Zapata F."/>
        </authorList>
    </citation>
    <scope>NUCLEOTIDE SEQUENCE</scope>
    <source>
        <strain evidence="3">UCBG64.0493</strain>
        <tissue evidence="3">Leaf</tissue>
    </source>
</reference>
<comment type="caution">
    <text evidence="3">The sequence shown here is derived from an EMBL/GenBank/DDBJ whole genome shotgun (WGS) entry which is preliminary data.</text>
</comment>
<sequence>MSKLPSELITDILFRLPVKSLLRFRRVSKPWRSQIDSPPPPPLDPIRLWSLPRARGPPQNRQTPPLRESRLARRPPHPHRTQNPKQR</sequence>
<dbReference type="SUPFAM" id="SSF81383">
    <property type="entry name" value="F-box domain"/>
    <property type="match status" value="1"/>
</dbReference>
<feature type="region of interest" description="Disordered" evidence="1">
    <location>
        <begin position="29"/>
        <end position="87"/>
    </location>
</feature>
<dbReference type="PANTHER" id="PTHR31672">
    <property type="entry name" value="BNACNNG10540D PROTEIN"/>
    <property type="match status" value="1"/>
</dbReference>
<feature type="domain" description="F-box" evidence="2">
    <location>
        <begin position="1"/>
        <end position="52"/>
    </location>
</feature>
<dbReference type="EMBL" id="JAVXUP010000115">
    <property type="protein sequence ID" value="KAK3037735.1"/>
    <property type="molecule type" value="Genomic_DNA"/>
</dbReference>
<feature type="compositionally biased region" description="Basic residues" evidence="1">
    <location>
        <begin position="72"/>
        <end position="87"/>
    </location>
</feature>
<name>A0AA88X905_9ASTE</name>
<accession>A0AA88X905</accession>
<evidence type="ECO:0000313" key="3">
    <source>
        <dbReference type="EMBL" id="KAK3037735.1"/>
    </source>
</evidence>
<organism evidence="3 4">
    <name type="scientific">Escallonia herrerae</name>
    <dbReference type="NCBI Taxonomy" id="1293975"/>
    <lineage>
        <taxon>Eukaryota</taxon>
        <taxon>Viridiplantae</taxon>
        <taxon>Streptophyta</taxon>
        <taxon>Embryophyta</taxon>
        <taxon>Tracheophyta</taxon>
        <taxon>Spermatophyta</taxon>
        <taxon>Magnoliopsida</taxon>
        <taxon>eudicotyledons</taxon>
        <taxon>Gunneridae</taxon>
        <taxon>Pentapetalae</taxon>
        <taxon>asterids</taxon>
        <taxon>campanulids</taxon>
        <taxon>Escalloniales</taxon>
        <taxon>Escalloniaceae</taxon>
        <taxon>Escallonia</taxon>
    </lineage>
</organism>
<proteinExistence type="predicted"/>
<dbReference type="SMART" id="SM00256">
    <property type="entry name" value="FBOX"/>
    <property type="match status" value="1"/>
</dbReference>
<dbReference type="AlphaFoldDB" id="A0AA88X905"/>
<dbReference type="Pfam" id="PF00646">
    <property type="entry name" value="F-box"/>
    <property type="match status" value="1"/>
</dbReference>
<gene>
    <name evidence="3" type="ORF">RJ639_031106</name>
</gene>
<keyword evidence="4" id="KW-1185">Reference proteome</keyword>
<dbReference type="Proteomes" id="UP001188597">
    <property type="component" value="Unassembled WGS sequence"/>
</dbReference>
<dbReference type="Gene3D" id="1.20.1280.50">
    <property type="match status" value="1"/>
</dbReference>
<dbReference type="InterPro" id="IPR036047">
    <property type="entry name" value="F-box-like_dom_sf"/>
</dbReference>
<dbReference type="PROSITE" id="PS50181">
    <property type="entry name" value="FBOX"/>
    <property type="match status" value="1"/>
</dbReference>
<evidence type="ECO:0000313" key="4">
    <source>
        <dbReference type="Proteomes" id="UP001188597"/>
    </source>
</evidence>
<dbReference type="InterPro" id="IPR050796">
    <property type="entry name" value="SCF_F-box_component"/>
</dbReference>